<feature type="chain" id="PRO_5017194074" description="DUF1236 domain-containing protein" evidence="1">
    <location>
        <begin position="25"/>
        <end position="197"/>
    </location>
</feature>
<feature type="signal peptide" evidence="1">
    <location>
        <begin position="1"/>
        <end position="24"/>
    </location>
</feature>
<evidence type="ECO:0000313" key="3">
    <source>
        <dbReference type="Proteomes" id="UP000272706"/>
    </source>
</evidence>
<dbReference type="Proteomes" id="UP000272706">
    <property type="component" value="Unassembled WGS sequence"/>
</dbReference>
<gene>
    <name evidence="2" type="ORF">D3227_18195</name>
</gene>
<dbReference type="OrthoDB" id="9803857at2"/>
<dbReference type="EMBL" id="QZWZ01000013">
    <property type="protein sequence ID" value="RJT37557.1"/>
    <property type="molecule type" value="Genomic_DNA"/>
</dbReference>
<comment type="caution">
    <text evidence="2">The sequence shown here is derived from an EMBL/GenBank/DDBJ whole genome shotgun (WGS) entry which is preliminary data.</text>
</comment>
<proteinExistence type="predicted"/>
<evidence type="ECO:0000256" key="1">
    <source>
        <dbReference type="SAM" id="SignalP"/>
    </source>
</evidence>
<evidence type="ECO:0000313" key="2">
    <source>
        <dbReference type="EMBL" id="RJT37557.1"/>
    </source>
</evidence>
<sequence>MIQKSPASLAVAGLAMLATASETAAGGRALECYEPEHRPALYDTVYEDVMVSPGGQLVDYDPPIYGTRESVEQIAPPRVTYEVVPAITRTIYHTVKVNDGGYAWEWRVIHGRKVLCKVWRKARYARVAETVVVEPERTRRVVLPAEYESVAREVLVRPERRRITEIAPAYQRVARRVLVQEGSTKWRRVHIARHCQD</sequence>
<name>A0A3A5KVX1_9HYPH</name>
<dbReference type="RefSeq" id="WP_120015557.1">
    <property type="nucleotide sequence ID" value="NZ_QZWZ01000013.1"/>
</dbReference>
<protein>
    <recommendedName>
        <fullName evidence="4">DUF1236 domain-containing protein</fullName>
    </recommendedName>
</protein>
<reference evidence="2 3" key="1">
    <citation type="submission" date="2018-09" db="EMBL/GenBank/DDBJ databases">
        <title>Mesorhizobium carmichaelinearum sp. nov. isolated from Carmichaelinea spp. root nodules in New Zealand.</title>
        <authorList>
            <person name="De Meyer S.E."/>
        </authorList>
    </citation>
    <scope>NUCLEOTIDE SEQUENCE [LARGE SCALE GENOMIC DNA]</scope>
    <source>
        <strain evidence="2 3">ICMP19557</strain>
    </source>
</reference>
<keyword evidence="3" id="KW-1185">Reference proteome</keyword>
<dbReference type="AlphaFoldDB" id="A0A3A5KVX1"/>
<evidence type="ECO:0008006" key="4">
    <source>
        <dbReference type="Google" id="ProtNLM"/>
    </source>
</evidence>
<organism evidence="2 3">
    <name type="scientific">Mesorhizobium waimense</name>
    <dbReference type="NCBI Taxonomy" id="1300307"/>
    <lineage>
        <taxon>Bacteria</taxon>
        <taxon>Pseudomonadati</taxon>
        <taxon>Pseudomonadota</taxon>
        <taxon>Alphaproteobacteria</taxon>
        <taxon>Hyphomicrobiales</taxon>
        <taxon>Phyllobacteriaceae</taxon>
        <taxon>Mesorhizobium</taxon>
    </lineage>
</organism>
<accession>A0A3A5KVX1</accession>
<keyword evidence="1" id="KW-0732">Signal</keyword>